<reference evidence="2 3" key="1">
    <citation type="journal article" date="2019" name="Nat. Med.">
        <title>A library of human gut bacterial isolates paired with longitudinal multiomics data enables mechanistic microbiome research.</title>
        <authorList>
            <person name="Poyet M."/>
            <person name="Groussin M."/>
            <person name="Gibbons S.M."/>
            <person name="Avila-Pacheco J."/>
            <person name="Jiang X."/>
            <person name="Kearney S.M."/>
            <person name="Perrotta A.R."/>
            <person name="Berdy B."/>
            <person name="Zhao S."/>
            <person name="Lieberman T.D."/>
            <person name="Swanson P.K."/>
            <person name="Smith M."/>
            <person name="Roesemann S."/>
            <person name="Alexander J.E."/>
            <person name="Rich S.A."/>
            <person name="Livny J."/>
            <person name="Vlamakis H."/>
            <person name="Clish C."/>
            <person name="Bullock K."/>
            <person name="Deik A."/>
            <person name="Scott J."/>
            <person name="Pierce K.A."/>
            <person name="Xavier R.J."/>
            <person name="Alm E.J."/>
        </authorList>
    </citation>
    <scope>NUCLEOTIDE SEQUENCE [LARGE SCALE GENOMIC DNA]</scope>
    <source>
        <strain evidence="2 3">BIOML-A2</strain>
    </source>
</reference>
<feature type="transmembrane region" description="Helical" evidence="1">
    <location>
        <begin position="39"/>
        <end position="59"/>
    </location>
</feature>
<sequence>MPISFLTTALLIVSVITNLTVEGIKKLLDGTKVKYSSNVLAAVLSVLIACAVSVIYLIMTDTIFTMKIGVEIVVLMYLGFLISTVGYDKVIQMLKQIQSVKEETKNE</sequence>
<gene>
    <name evidence="2" type="ORF">GKE97_07165</name>
</gene>
<proteinExistence type="predicted"/>
<dbReference type="AlphaFoldDB" id="A0A6I2R260"/>
<protein>
    <submittedName>
        <fullName evidence="2">Uncharacterized protein</fullName>
    </submittedName>
</protein>
<feature type="transmembrane region" description="Helical" evidence="1">
    <location>
        <begin position="68"/>
        <end position="87"/>
    </location>
</feature>
<accession>A0A6I2R260</accession>
<dbReference type="RefSeq" id="WP_172697506.1">
    <property type="nucleotide sequence ID" value="NZ_WKPR01000005.1"/>
</dbReference>
<evidence type="ECO:0000313" key="2">
    <source>
        <dbReference type="EMBL" id="MSB19296.1"/>
    </source>
</evidence>
<evidence type="ECO:0000256" key="1">
    <source>
        <dbReference type="SAM" id="Phobius"/>
    </source>
</evidence>
<name>A0A6I2R260_FLAPL</name>
<comment type="caution">
    <text evidence="2">The sequence shown here is derived from an EMBL/GenBank/DDBJ whole genome shotgun (WGS) entry which is preliminary data.</text>
</comment>
<dbReference type="Proteomes" id="UP000434475">
    <property type="component" value="Unassembled WGS sequence"/>
</dbReference>
<organism evidence="2 3">
    <name type="scientific">Flavonifractor plautii</name>
    <name type="common">Fusobacterium plautii</name>
    <dbReference type="NCBI Taxonomy" id="292800"/>
    <lineage>
        <taxon>Bacteria</taxon>
        <taxon>Bacillati</taxon>
        <taxon>Bacillota</taxon>
        <taxon>Clostridia</taxon>
        <taxon>Eubacteriales</taxon>
        <taxon>Oscillospiraceae</taxon>
        <taxon>Flavonifractor</taxon>
    </lineage>
</organism>
<keyword evidence="1" id="KW-1133">Transmembrane helix</keyword>
<evidence type="ECO:0000313" key="3">
    <source>
        <dbReference type="Proteomes" id="UP000434475"/>
    </source>
</evidence>
<dbReference type="EMBL" id="WKPR01000005">
    <property type="protein sequence ID" value="MSB19296.1"/>
    <property type="molecule type" value="Genomic_DNA"/>
</dbReference>
<keyword evidence="1" id="KW-0812">Transmembrane</keyword>
<keyword evidence="1" id="KW-0472">Membrane</keyword>